<dbReference type="Proteomes" id="UP001271789">
    <property type="component" value="Unassembled WGS sequence"/>
</dbReference>
<protein>
    <submittedName>
        <fullName evidence="2">Uncharacterized protein</fullName>
    </submittedName>
</protein>
<evidence type="ECO:0000313" key="2">
    <source>
        <dbReference type="EMBL" id="MDV0447441.1"/>
    </source>
</evidence>
<dbReference type="AlphaFoldDB" id="A0AAE4MKC0"/>
<accession>A0AAE4MKC0</accession>
<keyword evidence="1" id="KW-1133">Transmembrane helix</keyword>
<feature type="transmembrane region" description="Helical" evidence="1">
    <location>
        <begin position="90"/>
        <end position="107"/>
    </location>
</feature>
<evidence type="ECO:0000313" key="3">
    <source>
        <dbReference type="Proteomes" id="UP001271789"/>
    </source>
</evidence>
<dbReference type="EMBL" id="JAWDKD010000019">
    <property type="protein sequence ID" value="MDV0447441.1"/>
    <property type="molecule type" value="Genomic_DNA"/>
</dbReference>
<name>A0AAE4MKC0_9EURY</name>
<organism evidence="2 3">
    <name type="scientific">Methanolapillus africanus</name>
    <dbReference type="NCBI Taxonomy" id="3028297"/>
    <lineage>
        <taxon>Archaea</taxon>
        <taxon>Methanobacteriati</taxon>
        <taxon>Methanobacteriota</taxon>
        <taxon>Stenosarchaea group</taxon>
        <taxon>Methanomicrobia</taxon>
        <taxon>Methanosarcinales</taxon>
        <taxon>Methanosarcinaceae</taxon>
        <taxon>Methanolapillus</taxon>
    </lineage>
</organism>
<keyword evidence="1" id="KW-0472">Membrane</keyword>
<sequence length="142" mass="16587">MKYKPTTKTNIILFVGFLIFYIVISQICNPDNNYNLLSSGWAFLLILLILFLILVGAALFGFFSKNQILSVLLGILLPIIPFYYCLTTEWTLWVIIILSGLSGWFFSKEEETDPDIRGFHYFFEFSIIFLLLIFIVKFFRIN</sequence>
<gene>
    <name evidence="2" type="ORF">MsAg5_13320</name>
</gene>
<keyword evidence="1" id="KW-0812">Transmembrane</keyword>
<feature type="transmembrane region" description="Helical" evidence="1">
    <location>
        <begin position="119"/>
        <end position="139"/>
    </location>
</feature>
<dbReference type="RefSeq" id="WP_338099880.1">
    <property type="nucleotide sequence ID" value="NZ_JAWDKD010000019.1"/>
</dbReference>
<keyword evidence="3" id="KW-1185">Reference proteome</keyword>
<reference evidence="2" key="1">
    <citation type="submission" date="2023-06" db="EMBL/GenBank/DDBJ databases">
        <title>Genome sequence of Methanosarcinaceae archaeon Ag5.</title>
        <authorList>
            <person name="Protasov E."/>
            <person name="Platt K."/>
            <person name="Poehlein A."/>
            <person name="Daniel R."/>
            <person name="Brune A."/>
        </authorList>
    </citation>
    <scope>NUCLEOTIDE SEQUENCE</scope>
    <source>
        <strain evidence="2">Ag5</strain>
    </source>
</reference>
<feature type="transmembrane region" description="Helical" evidence="1">
    <location>
        <begin position="68"/>
        <end position="84"/>
    </location>
</feature>
<feature type="transmembrane region" description="Helical" evidence="1">
    <location>
        <begin position="12"/>
        <end position="29"/>
    </location>
</feature>
<proteinExistence type="predicted"/>
<evidence type="ECO:0000256" key="1">
    <source>
        <dbReference type="SAM" id="Phobius"/>
    </source>
</evidence>
<feature type="transmembrane region" description="Helical" evidence="1">
    <location>
        <begin position="41"/>
        <end position="63"/>
    </location>
</feature>
<comment type="caution">
    <text evidence="2">The sequence shown here is derived from an EMBL/GenBank/DDBJ whole genome shotgun (WGS) entry which is preliminary data.</text>
</comment>